<keyword evidence="4" id="KW-1185">Reference proteome</keyword>
<evidence type="ECO:0000256" key="1">
    <source>
        <dbReference type="SAM" id="SignalP"/>
    </source>
</evidence>
<feature type="signal peptide" evidence="1">
    <location>
        <begin position="1"/>
        <end position="25"/>
    </location>
</feature>
<keyword evidence="1" id="KW-0732">Signal</keyword>
<dbReference type="PANTHER" id="PTHR34819">
    <property type="entry name" value="LARGE CYSTEINE-RICH PERIPLASMIC PROTEIN OMCB"/>
    <property type="match status" value="1"/>
</dbReference>
<proteinExistence type="predicted"/>
<comment type="caution">
    <text evidence="3">The sequence shown here is derived from an EMBL/GenBank/DDBJ whole genome shotgun (WGS) entry which is preliminary data.</text>
</comment>
<dbReference type="InterPro" id="IPR047589">
    <property type="entry name" value="DUF11_rpt"/>
</dbReference>
<accession>A0ABV1M7E0</accession>
<protein>
    <recommendedName>
        <fullName evidence="2">DUF7507 domain-containing protein</fullName>
    </recommendedName>
</protein>
<dbReference type="Pfam" id="PF24346">
    <property type="entry name" value="DUF7507"/>
    <property type="match status" value="1"/>
</dbReference>
<organism evidence="3 4">
    <name type="scientific">Vogesella oryzagri</name>
    <dbReference type="NCBI Taxonomy" id="3160864"/>
    <lineage>
        <taxon>Bacteria</taxon>
        <taxon>Pseudomonadati</taxon>
        <taxon>Pseudomonadota</taxon>
        <taxon>Betaproteobacteria</taxon>
        <taxon>Neisseriales</taxon>
        <taxon>Chromobacteriaceae</taxon>
        <taxon>Vogesella</taxon>
    </lineage>
</organism>
<dbReference type="PANTHER" id="PTHR34819:SF3">
    <property type="entry name" value="CELL SURFACE PROTEIN"/>
    <property type="match status" value="1"/>
</dbReference>
<dbReference type="EMBL" id="JBEFLD010000009">
    <property type="protein sequence ID" value="MEQ6292127.1"/>
    <property type="molecule type" value="Genomic_DNA"/>
</dbReference>
<feature type="chain" id="PRO_5046789059" description="DUF7507 domain-containing protein" evidence="1">
    <location>
        <begin position="26"/>
        <end position="958"/>
    </location>
</feature>
<dbReference type="NCBIfam" id="TIGR01451">
    <property type="entry name" value="B_ant_repeat"/>
    <property type="match status" value="1"/>
</dbReference>
<feature type="domain" description="DUF7507" evidence="2">
    <location>
        <begin position="436"/>
        <end position="503"/>
    </location>
</feature>
<reference evidence="3" key="1">
    <citation type="submission" date="2024-06" db="EMBL/GenBank/DDBJ databases">
        <title>Genome sequence of Vogesella sp. MAHUQ-64.</title>
        <authorList>
            <person name="Huq M.A."/>
        </authorList>
    </citation>
    <scope>NUCLEOTIDE SEQUENCE</scope>
    <source>
        <strain evidence="3">MAHUQ-64</strain>
    </source>
</reference>
<dbReference type="Proteomes" id="UP001433638">
    <property type="component" value="Unassembled WGS sequence"/>
</dbReference>
<evidence type="ECO:0000259" key="2">
    <source>
        <dbReference type="Pfam" id="PF24346"/>
    </source>
</evidence>
<dbReference type="InterPro" id="IPR051172">
    <property type="entry name" value="Chlamydia_OmcB"/>
</dbReference>
<sequence>MALIRRAPAILAIILASLAASPVWAVHDDNLFELDQPTTCTVQEKGVDTVVNCGAANVADNPAGMPDDWANVYAGTDHAFARAFVEDPTGAAETSFFTGGGSKDEEAIDTTLNANKSWEYNNANDVVPDKDDIAHAFAAAYKAADDHIIFYFGADRLDTSGDAEMGFWFFRNPISLGVKPAFKGVHAVGDILVLVDFVGGGDVGNITIYKVSAVSATGVPTMTLVADKSGADCSLVGTGDQACAVINNIAGETPPWGYTNKDGQHSYQTAALFEGGIDLTALGLDLGCFSTFMAETRSSHSLSAELKDFAMGQFNVCGMKVEKTGDTLSKVSDPVDYTITITNTGIQTLYKQSISDSVLGAITTGGVDQSNSYVLGNTCGASLVGGATCTVTLRRTVQAGDPDPLPNTATAIYREKANLTGTSLTATSGHEVNLFQPSITLTKTADPTAILQGQTVNYKIKLTNTSSDDTPLLNCTITDAMLGINETVTGLVPNGSKELTPQFLFDNIKLSWCALRLDGLVECTNTAVATCSPQNWPNVLSKQASAKVVITPAFVGVTIKKTGPQYAKVGDTVTYTFKVTSESNVPTTVTSLSDNVLGDLLDDMKAVTGCGTDQLAAAGNTGDSCTFTASRAIQAGDADPLKNTVKVTLVDAFANAAFAEASHEVDLVHPAYTVSKSCVSEPVPAGASANFDIKVLNTGDIPLVLALKDAATGIDLSNIALGTVVNNNCVYDNNASDGCYLAQGSMIATGTSVNNTVDATATLPTQYGLPNVINHSASSSCSVVQGGATRTPGFWQTHGFDTGYTCHVFYDHLSGSISLGWRNVEECSEVMGIFWASPAKNSNGTKRSQLCQATELASFQLLAAILNTALDNGKSLPIDPKSGLDIVKAEQQALSYCYDNNSSTVCDRNNILRLKGLLGDYNGSGDNTAIIDADGTVVKHADPRSSRQHADIPVADCN</sequence>
<evidence type="ECO:0000313" key="4">
    <source>
        <dbReference type="Proteomes" id="UP001433638"/>
    </source>
</evidence>
<gene>
    <name evidence="3" type="ORF">ABNW52_16045</name>
</gene>
<evidence type="ECO:0000313" key="3">
    <source>
        <dbReference type="EMBL" id="MEQ6292127.1"/>
    </source>
</evidence>
<name>A0ABV1M7E0_9NEIS</name>
<dbReference type="InterPro" id="IPR055354">
    <property type="entry name" value="DUF7507"/>
</dbReference>